<evidence type="ECO:0000313" key="2">
    <source>
        <dbReference type="EMBL" id="KLO05222.1"/>
    </source>
</evidence>
<reference evidence="2 3" key="1">
    <citation type="submission" date="2015-04" db="EMBL/GenBank/DDBJ databases">
        <title>Complete genome sequence of Schizopora paradoxa KUC8140, a cosmopolitan wood degrader in East Asia.</title>
        <authorList>
            <consortium name="DOE Joint Genome Institute"/>
            <person name="Min B."/>
            <person name="Park H."/>
            <person name="Jang Y."/>
            <person name="Kim J.-J."/>
            <person name="Kim K.H."/>
            <person name="Pangilinan J."/>
            <person name="Lipzen A."/>
            <person name="Riley R."/>
            <person name="Grigoriev I.V."/>
            <person name="Spatafora J.W."/>
            <person name="Choi I.-G."/>
        </authorList>
    </citation>
    <scope>NUCLEOTIDE SEQUENCE [LARGE SCALE GENOMIC DNA]</scope>
    <source>
        <strain evidence="2 3">KUC8140</strain>
    </source>
</reference>
<evidence type="ECO:0008006" key="4">
    <source>
        <dbReference type="Google" id="ProtNLM"/>
    </source>
</evidence>
<dbReference type="AlphaFoldDB" id="A0A0H2R1M4"/>
<protein>
    <recommendedName>
        <fullName evidence="4">Retrotransposon Copia-like N-terminal domain-containing protein</fullName>
    </recommendedName>
</protein>
<feature type="region of interest" description="Disordered" evidence="1">
    <location>
        <begin position="1"/>
        <end position="30"/>
    </location>
</feature>
<keyword evidence="3" id="KW-1185">Reference proteome</keyword>
<proteinExistence type="predicted"/>
<feature type="non-terminal residue" evidence="2">
    <location>
        <position position="192"/>
    </location>
</feature>
<dbReference type="Proteomes" id="UP000053477">
    <property type="component" value="Unassembled WGS sequence"/>
</dbReference>
<sequence length="192" mass="21248">MSAGTAGDTSLTSQQTTNNGSSSTSTTGFTGLPDFNGNKLNLFLPSEKLDRKNYIAWERQLRLAFTRFKLWDIVNGSKPKPTARNPATPTEAETAEIAQWEASDMDAQAIIFKLIDSDFFAEIGHLSTSADIWLTLAQSCRTKGTLGAVHWIRRLANARYDESTDLQKHITIMLGYVRELAFTDLAIPETVT</sequence>
<evidence type="ECO:0000313" key="3">
    <source>
        <dbReference type="Proteomes" id="UP000053477"/>
    </source>
</evidence>
<gene>
    <name evidence="2" type="ORF">SCHPADRAFT_988793</name>
</gene>
<organism evidence="2 3">
    <name type="scientific">Schizopora paradoxa</name>
    <dbReference type="NCBI Taxonomy" id="27342"/>
    <lineage>
        <taxon>Eukaryota</taxon>
        <taxon>Fungi</taxon>
        <taxon>Dikarya</taxon>
        <taxon>Basidiomycota</taxon>
        <taxon>Agaricomycotina</taxon>
        <taxon>Agaricomycetes</taxon>
        <taxon>Hymenochaetales</taxon>
        <taxon>Schizoporaceae</taxon>
        <taxon>Schizopora</taxon>
    </lineage>
</organism>
<name>A0A0H2R1M4_9AGAM</name>
<feature type="compositionally biased region" description="Low complexity" evidence="1">
    <location>
        <begin position="9"/>
        <end position="30"/>
    </location>
</feature>
<dbReference type="Pfam" id="PF14223">
    <property type="entry name" value="Retrotran_gag_2"/>
    <property type="match status" value="1"/>
</dbReference>
<evidence type="ECO:0000256" key="1">
    <source>
        <dbReference type="SAM" id="MobiDB-lite"/>
    </source>
</evidence>
<dbReference type="STRING" id="27342.A0A0H2R1M4"/>
<dbReference type="EMBL" id="KQ086343">
    <property type="protein sequence ID" value="KLO05222.1"/>
    <property type="molecule type" value="Genomic_DNA"/>
</dbReference>
<accession>A0A0H2R1M4</accession>
<dbReference type="InParanoid" id="A0A0H2R1M4"/>